<dbReference type="Proteomes" id="UP000460317">
    <property type="component" value="Unassembled WGS sequence"/>
</dbReference>
<dbReference type="EMBL" id="WCSB01000013">
    <property type="protein sequence ID" value="KAB4451032.1"/>
    <property type="molecule type" value="Genomic_DNA"/>
</dbReference>
<reference evidence="1 3" key="1">
    <citation type="submission" date="2015-09" db="EMBL/GenBank/DDBJ databases">
        <authorList>
            <consortium name="Pathogen Informatics"/>
        </authorList>
    </citation>
    <scope>NUCLEOTIDE SEQUENCE [LARGE SCALE GENOMIC DNA]</scope>
    <source>
        <strain evidence="1 3">2789STDY5834945</strain>
    </source>
</reference>
<name>A0A174W930_BACT4</name>
<gene>
    <name evidence="1" type="ORF">ERS852557_04463</name>
    <name evidence="2" type="ORF">GAN93_15015</name>
</gene>
<evidence type="ECO:0000313" key="2">
    <source>
        <dbReference type="EMBL" id="KAB4451032.1"/>
    </source>
</evidence>
<evidence type="ECO:0000313" key="4">
    <source>
        <dbReference type="Proteomes" id="UP000460317"/>
    </source>
</evidence>
<dbReference type="Proteomes" id="UP000095541">
    <property type="component" value="Unassembled WGS sequence"/>
</dbReference>
<evidence type="ECO:0000313" key="3">
    <source>
        <dbReference type="Proteomes" id="UP000095541"/>
    </source>
</evidence>
<accession>A0A174W930</accession>
<dbReference type="EMBL" id="CZBI01000009">
    <property type="protein sequence ID" value="CUQ43693.1"/>
    <property type="molecule type" value="Genomic_DNA"/>
</dbReference>
<dbReference type="RefSeq" id="WP_055221750.1">
    <property type="nucleotide sequence ID" value="NZ_CZBI01000009.1"/>
</dbReference>
<sequence>MNNILDKSLDSQFDKIENLTWFPWVGKGYKCAKRKLLVVGESHYLNEDSDENNEKRRELLIRDKEHTRNCLYEVLINKSWSSKTYSNIMEALCDRGILSDNKTALSEIAYYNFIQRQMDYSKDTKERPNIDDYKIAWKCFLHIIDILQPTDCIFVGVESVTLFEEIMDKYGVQYTGIDVLEKLNDAYPKKTSIRLDSKNNINIIFIKHSSCYFSPGKWYDFLKQQIPEAIEWLNRV</sequence>
<dbReference type="AlphaFoldDB" id="A0A174W930"/>
<organism evidence="1 3">
    <name type="scientific">Bacteroides thetaiotaomicron</name>
    <dbReference type="NCBI Taxonomy" id="818"/>
    <lineage>
        <taxon>Bacteria</taxon>
        <taxon>Pseudomonadati</taxon>
        <taxon>Bacteroidota</taxon>
        <taxon>Bacteroidia</taxon>
        <taxon>Bacteroidales</taxon>
        <taxon>Bacteroidaceae</taxon>
        <taxon>Bacteroides</taxon>
    </lineage>
</organism>
<reference evidence="2 4" key="2">
    <citation type="journal article" date="2019" name="Nat. Med.">
        <title>A library of human gut bacterial isolates paired with longitudinal multiomics data enables mechanistic microbiome research.</title>
        <authorList>
            <person name="Poyet M."/>
            <person name="Groussin M."/>
            <person name="Gibbons S.M."/>
            <person name="Avila-Pacheco J."/>
            <person name="Jiang X."/>
            <person name="Kearney S.M."/>
            <person name="Perrotta A.R."/>
            <person name="Berdy B."/>
            <person name="Zhao S."/>
            <person name="Lieberman T.D."/>
            <person name="Swanson P.K."/>
            <person name="Smith M."/>
            <person name="Roesemann S."/>
            <person name="Alexander J.E."/>
            <person name="Rich S.A."/>
            <person name="Livny J."/>
            <person name="Vlamakis H."/>
            <person name="Clish C."/>
            <person name="Bullock K."/>
            <person name="Deik A."/>
            <person name="Scott J."/>
            <person name="Pierce K.A."/>
            <person name="Xavier R.J."/>
            <person name="Alm E.J."/>
        </authorList>
    </citation>
    <scope>NUCLEOTIDE SEQUENCE [LARGE SCALE GENOMIC DNA]</scope>
    <source>
        <strain evidence="2 4">BIOML-A165</strain>
    </source>
</reference>
<evidence type="ECO:0000313" key="1">
    <source>
        <dbReference type="EMBL" id="CUQ43693.1"/>
    </source>
</evidence>
<proteinExistence type="predicted"/>
<protein>
    <submittedName>
        <fullName evidence="1">Uncharacterized protein</fullName>
    </submittedName>
</protein>